<dbReference type="Proteomes" id="UP000184501">
    <property type="component" value="Unassembled WGS sequence"/>
</dbReference>
<sequence length="141" mass="15667">MVARIEHDLTAALHNTTTPPCDTPQRAGTAQPEPLRIPLPTSAEVRVALAPQTGSAHTRRRARHYHRTARFHSARRADEHPAIRLAGALVSVHIDPDRPRPTLCVSVDLDEVVDELRSLRDETVALRIQVRGESVYVDPVE</sequence>
<dbReference type="STRING" id="2017.SAMN05444320_11350"/>
<organism evidence="2 3">
    <name type="scientific">Streptoalloteichus hindustanus</name>
    <dbReference type="NCBI Taxonomy" id="2017"/>
    <lineage>
        <taxon>Bacteria</taxon>
        <taxon>Bacillati</taxon>
        <taxon>Actinomycetota</taxon>
        <taxon>Actinomycetes</taxon>
        <taxon>Pseudonocardiales</taxon>
        <taxon>Pseudonocardiaceae</taxon>
        <taxon>Streptoalloteichus</taxon>
    </lineage>
</organism>
<dbReference type="AlphaFoldDB" id="A0A1M5MAB7"/>
<evidence type="ECO:0000313" key="3">
    <source>
        <dbReference type="Proteomes" id="UP000184501"/>
    </source>
</evidence>
<proteinExistence type="predicted"/>
<keyword evidence="3" id="KW-1185">Reference proteome</keyword>
<name>A0A1M5MAB7_STRHI</name>
<evidence type="ECO:0000313" key="2">
    <source>
        <dbReference type="EMBL" id="SHG74247.1"/>
    </source>
</evidence>
<dbReference type="EMBL" id="FQVN01000013">
    <property type="protein sequence ID" value="SHG74247.1"/>
    <property type="molecule type" value="Genomic_DNA"/>
</dbReference>
<protein>
    <submittedName>
        <fullName evidence="2">Uncharacterized protein</fullName>
    </submittedName>
</protein>
<feature type="region of interest" description="Disordered" evidence="1">
    <location>
        <begin position="7"/>
        <end position="35"/>
    </location>
</feature>
<gene>
    <name evidence="2" type="ORF">SAMN05444320_11350</name>
</gene>
<evidence type="ECO:0000256" key="1">
    <source>
        <dbReference type="SAM" id="MobiDB-lite"/>
    </source>
</evidence>
<reference evidence="2 3" key="1">
    <citation type="submission" date="2016-11" db="EMBL/GenBank/DDBJ databases">
        <authorList>
            <person name="Jaros S."/>
            <person name="Januszkiewicz K."/>
            <person name="Wedrychowicz H."/>
        </authorList>
    </citation>
    <scope>NUCLEOTIDE SEQUENCE [LARGE SCALE GENOMIC DNA]</scope>
    <source>
        <strain evidence="2 3">DSM 44523</strain>
    </source>
</reference>
<accession>A0A1M5MAB7</accession>